<evidence type="ECO:0000256" key="1">
    <source>
        <dbReference type="SAM" id="SignalP"/>
    </source>
</evidence>
<sequence length="331" mass="38140">MKLSTFSLWCIFCLIQYLKYARAPGSVAEESAEETRKISPKDWELYLEREWPVYKNILNAIGRFKNKRRLDCSIGSMDDPAALSPDWPTSLNYNIKTISMVTTKLSDVIYQAQPLQNSGRNAEEKELLLKWGVTDVLSLKLVFHRIFAYYKMMESLEQEFLEQGEGIDEFPSRGDPTPWEAHNIRILALYIEDATSNGMDMEDNIETRPGSRNLVFRFWNVIREQSMNAASYLTQAIEFSDRNFNAPGFTEIVSRRDLANQVSSSPPFTVSRVLLRLRDFFSCWAVQSQGVLDKLQMLRQLPDPITEPEWITITDEEFSKIATDEGGEEVL</sequence>
<dbReference type="Proteomes" id="UP000015100">
    <property type="component" value="Unassembled WGS sequence"/>
</dbReference>
<comment type="caution">
    <text evidence="2">The sequence shown here is derived from an EMBL/GenBank/DDBJ whole genome shotgun (WGS) entry which is preliminary data.</text>
</comment>
<gene>
    <name evidence="2" type="ORF">H072_8609</name>
</gene>
<evidence type="ECO:0000313" key="2">
    <source>
        <dbReference type="EMBL" id="EPS37755.1"/>
    </source>
</evidence>
<reference evidence="3" key="2">
    <citation type="submission" date="2013-04" db="EMBL/GenBank/DDBJ databases">
        <title>Genomic mechanisms accounting for the adaptation to parasitism in nematode-trapping fungi.</title>
        <authorList>
            <person name="Ahren D.G."/>
        </authorList>
    </citation>
    <scope>NUCLEOTIDE SEQUENCE [LARGE SCALE GENOMIC DNA]</scope>
    <source>
        <strain evidence="3">CBS 200.50</strain>
    </source>
</reference>
<organism evidence="2 3">
    <name type="scientific">Dactylellina haptotyla (strain CBS 200.50)</name>
    <name type="common">Nematode-trapping fungus</name>
    <name type="synonym">Monacrosporium haptotylum</name>
    <dbReference type="NCBI Taxonomy" id="1284197"/>
    <lineage>
        <taxon>Eukaryota</taxon>
        <taxon>Fungi</taxon>
        <taxon>Dikarya</taxon>
        <taxon>Ascomycota</taxon>
        <taxon>Pezizomycotina</taxon>
        <taxon>Orbiliomycetes</taxon>
        <taxon>Orbiliales</taxon>
        <taxon>Orbiliaceae</taxon>
        <taxon>Dactylellina</taxon>
    </lineage>
</organism>
<reference evidence="2 3" key="1">
    <citation type="journal article" date="2013" name="PLoS Genet.">
        <title>Genomic mechanisms accounting for the adaptation to parasitism in nematode-trapping fungi.</title>
        <authorList>
            <person name="Meerupati T."/>
            <person name="Andersson K.M."/>
            <person name="Friman E."/>
            <person name="Kumar D."/>
            <person name="Tunlid A."/>
            <person name="Ahren D."/>
        </authorList>
    </citation>
    <scope>NUCLEOTIDE SEQUENCE [LARGE SCALE GENOMIC DNA]</scope>
    <source>
        <strain evidence="2 3">CBS 200.50</strain>
    </source>
</reference>
<accession>S8A425</accession>
<dbReference type="OMA" id="PEWITIT"/>
<dbReference type="HOGENOM" id="CLU_839435_0_0_1"/>
<keyword evidence="3" id="KW-1185">Reference proteome</keyword>
<dbReference type="OrthoDB" id="10278818at2759"/>
<feature type="signal peptide" evidence="1">
    <location>
        <begin position="1"/>
        <end position="23"/>
    </location>
</feature>
<dbReference type="AlphaFoldDB" id="S8A425"/>
<name>S8A425_DACHA</name>
<feature type="chain" id="PRO_5004547712" evidence="1">
    <location>
        <begin position="24"/>
        <end position="331"/>
    </location>
</feature>
<protein>
    <submittedName>
        <fullName evidence="2">Uncharacterized protein</fullName>
    </submittedName>
</protein>
<proteinExistence type="predicted"/>
<dbReference type="EMBL" id="AQGS01000612">
    <property type="protein sequence ID" value="EPS37755.1"/>
    <property type="molecule type" value="Genomic_DNA"/>
</dbReference>
<evidence type="ECO:0000313" key="3">
    <source>
        <dbReference type="Proteomes" id="UP000015100"/>
    </source>
</evidence>
<keyword evidence="1" id="KW-0732">Signal</keyword>